<reference evidence="3" key="1">
    <citation type="submission" date="2015-02" db="EMBL/GenBank/DDBJ databases">
        <authorList>
            <person name="Chooi Y.-H."/>
        </authorList>
    </citation>
    <scope>NUCLEOTIDE SEQUENCE [LARGE SCALE GENOMIC DNA]</scope>
    <source>
        <strain evidence="3">strain Y</strain>
    </source>
</reference>
<gene>
    <name evidence="2" type="primary">mauL</name>
    <name evidence="2" type="ORF">YBN1229_v1_3762</name>
</gene>
<dbReference type="RefSeq" id="WP_046479415.1">
    <property type="nucleotide sequence ID" value="NZ_LN829118.1"/>
</dbReference>
<organism evidence="2 3">
    <name type="scientific">Candidatus Filomicrobium marinum</name>
    <dbReference type="NCBI Taxonomy" id="1608628"/>
    <lineage>
        <taxon>Bacteria</taxon>
        <taxon>Pseudomonadati</taxon>
        <taxon>Pseudomonadota</taxon>
        <taxon>Alphaproteobacteria</taxon>
        <taxon>Hyphomicrobiales</taxon>
        <taxon>Hyphomicrobiaceae</taxon>
        <taxon>Filomicrobium</taxon>
    </lineage>
</organism>
<keyword evidence="3" id="KW-1185">Reference proteome</keyword>
<dbReference type="KEGG" id="fiy:BN1229_v1_3762"/>
<dbReference type="KEGG" id="fil:BN1229_v1_3772"/>
<dbReference type="Gene3D" id="2.60.40.420">
    <property type="entry name" value="Cupredoxins - blue copper proteins"/>
    <property type="match status" value="1"/>
</dbReference>
<accession>A0A0D6JK14</accession>
<dbReference type="InterPro" id="IPR008972">
    <property type="entry name" value="Cupredoxin"/>
</dbReference>
<keyword evidence="1" id="KW-0732">Signal</keyword>
<feature type="signal peptide" evidence="1">
    <location>
        <begin position="1"/>
        <end position="26"/>
    </location>
</feature>
<dbReference type="OrthoDB" id="7306926at2"/>
<dbReference type="SUPFAM" id="SSF49503">
    <property type="entry name" value="Cupredoxins"/>
    <property type="match status" value="1"/>
</dbReference>
<dbReference type="EMBL" id="LN829119">
    <property type="protein sequence ID" value="CPR22329.1"/>
    <property type="molecule type" value="Genomic_DNA"/>
</dbReference>
<dbReference type="Proteomes" id="UP000033187">
    <property type="component" value="Chromosome 1"/>
</dbReference>
<evidence type="ECO:0000313" key="3">
    <source>
        <dbReference type="Proteomes" id="UP000033187"/>
    </source>
</evidence>
<dbReference type="AlphaFoldDB" id="A0A0D6JK14"/>
<proteinExistence type="predicted"/>
<protein>
    <submittedName>
        <fullName evidence="2">Methylamine utilization protein MauL</fullName>
    </submittedName>
</protein>
<evidence type="ECO:0000256" key="1">
    <source>
        <dbReference type="SAM" id="SignalP"/>
    </source>
</evidence>
<feature type="chain" id="PRO_5002306429" evidence="1">
    <location>
        <begin position="27"/>
        <end position="114"/>
    </location>
</feature>
<evidence type="ECO:0000313" key="2">
    <source>
        <dbReference type="EMBL" id="CPR22329.1"/>
    </source>
</evidence>
<name>A0A0D6JK14_9HYPH</name>
<sequence length="114" mass="12826">MDQIRRVIIALAAVLVWALVPNAVQAEEHELVITHMEIAETNIRPKVGDTVKFINQADIAHNLYLTYEDGTVQNLDTQFPGMSKTAKIERSGKVVVRCWIHPVIRMEFDAADAD</sequence>